<dbReference type="PANTHER" id="PTHR10039:SF5">
    <property type="entry name" value="NACHT DOMAIN-CONTAINING PROTEIN"/>
    <property type="match status" value="1"/>
</dbReference>
<reference evidence="3" key="1">
    <citation type="journal article" date="2020" name="Stud. Mycol.">
        <title>101 Dothideomycetes genomes: a test case for predicting lifestyles and emergence of pathogens.</title>
        <authorList>
            <person name="Haridas S."/>
            <person name="Albert R."/>
            <person name="Binder M."/>
            <person name="Bloem J."/>
            <person name="Labutti K."/>
            <person name="Salamov A."/>
            <person name="Andreopoulos B."/>
            <person name="Baker S."/>
            <person name="Barry K."/>
            <person name="Bills G."/>
            <person name="Bluhm B."/>
            <person name="Cannon C."/>
            <person name="Castanera R."/>
            <person name="Culley D."/>
            <person name="Daum C."/>
            <person name="Ezra D."/>
            <person name="Gonzalez J."/>
            <person name="Henrissat B."/>
            <person name="Kuo A."/>
            <person name="Liang C."/>
            <person name="Lipzen A."/>
            <person name="Lutzoni F."/>
            <person name="Magnuson J."/>
            <person name="Mondo S."/>
            <person name="Nolan M."/>
            <person name="Ohm R."/>
            <person name="Pangilinan J."/>
            <person name="Park H.-J."/>
            <person name="Ramirez L."/>
            <person name="Alfaro M."/>
            <person name="Sun H."/>
            <person name="Tritt A."/>
            <person name="Yoshinaga Y."/>
            <person name="Zwiers L.-H."/>
            <person name="Turgeon B."/>
            <person name="Goodwin S."/>
            <person name="Spatafora J."/>
            <person name="Crous P."/>
            <person name="Grigoriev I."/>
        </authorList>
    </citation>
    <scope>NUCLEOTIDE SEQUENCE</scope>
    <source>
        <strain evidence="3">CBS 122681</strain>
    </source>
</reference>
<dbReference type="InterPro" id="IPR007111">
    <property type="entry name" value="NACHT_NTPase"/>
</dbReference>
<feature type="domain" description="NACHT" evidence="2">
    <location>
        <begin position="150"/>
        <end position="303"/>
    </location>
</feature>
<dbReference type="InterPro" id="IPR027417">
    <property type="entry name" value="P-loop_NTPase"/>
</dbReference>
<keyword evidence="4" id="KW-1185">Reference proteome</keyword>
<evidence type="ECO:0000259" key="2">
    <source>
        <dbReference type="PROSITE" id="PS50837"/>
    </source>
</evidence>
<dbReference type="Gene3D" id="3.40.50.300">
    <property type="entry name" value="P-loop containing nucleotide triphosphate hydrolases"/>
    <property type="match status" value="1"/>
</dbReference>
<dbReference type="InterPro" id="IPR056884">
    <property type="entry name" value="NPHP3-like_N"/>
</dbReference>
<organism evidence="3 4">
    <name type="scientific">Lophiostoma macrostomum CBS 122681</name>
    <dbReference type="NCBI Taxonomy" id="1314788"/>
    <lineage>
        <taxon>Eukaryota</taxon>
        <taxon>Fungi</taxon>
        <taxon>Dikarya</taxon>
        <taxon>Ascomycota</taxon>
        <taxon>Pezizomycotina</taxon>
        <taxon>Dothideomycetes</taxon>
        <taxon>Pleosporomycetidae</taxon>
        <taxon>Pleosporales</taxon>
        <taxon>Lophiostomataceae</taxon>
        <taxon>Lophiostoma</taxon>
    </lineage>
</organism>
<dbReference type="EMBL" id="MU004532">
    <property type="protein sequence ID" value="KAF2648564.1"/>
    <property type="molecule type" value="Genomic_DNA"/>
</dbReference>
<dbReference type="OrthoDB" id="443402at2759"/>
<evidence type="ECO:0000313" key="4">
    <source>
        <dbReference type="Proteomes" id="UP000799324"/>
    </source>
</evidence>
<dbReference type="Pfam" id="PF24883">
    <property type="entry name" value="NPHP3_N"/>
    <property type="match status" value="1"/>
</dbReference>
<sequence length="433" mass="49745">MRSLGSESEQLRFFVEQLQNNHFELGQLILHETERTINAITQQGDRVIEHNEDQGEQIRSAVDVTSKATNLHFTTELQRLEITKLDDDRCNRLLLSLYVDEMNMRRNKITESHRNTFEWVIESNKQPSSHGQAQASKCPSFAEWLRTGKDVYCISGKPGSGKSTLMRFLVDHSTTRSIFEERNPDVIIVAAFIWAAGSYLQRSQALIFGSLLHQLLSANRSLQEQALMCGSSATRTSLWDWSIKELLDTLIETIEHYSKEVLIFIDGLDEIDRKEFGGPPGLLLAIKRLRAIPNARLCLASRPEHQFYAEYIGCPHLQISEPLRVGSEQNTLKLDRIKASSPQSEVIYLSDEQKKILIDEIVHKAQGVFLWVYIVVARILQGFVNFDDWPMLLARIKELPSELVDLYTLMWKRLGDDVNLYRQQAAFIFNYCL</sequence>
<dbReference type="PANTHER" id="PTHR10039">
    <property type="entry name" value="AMELOGENIN"/>
    <property type="match status" value="1"/>
</dbReference>
<dbReference type="Proteomes" id="UP000799324">
    <property type="component" value="Unassembled WGS sequence"/>
</dbReference>
<dbReference type="AlphaFoldDB" id="A0A6A6SQY6"/>
<dbReference type="PROSITE" id="PS50837">
    <property type="entry name" value="NACHT"/>
    <property type="match status" value="1"/>
</dbReference>
<name>A0A6A6SQY6_9PLEO</name>
<dbReference type="SUPFAM" id="SSF52540">
    <property type="entry name" value="P-loop containing nucleoside triphosphate hydrolases"/>
    <property type="match status" value="1"/>
</dbReference>
<gene>
    <name evidence="3" type="ORF">K491DRAFT_642349</name>
</gene>
<protein>
    <recommendedName>
        <fullName evidence="2">NACHT domain-containing protein</fullName>
    </recommendedName>
</protein>
<proteinExistence type="predicted"/>
<evidence type="ECO:0000313" key="3">
    <source>
        <dbReference type="EMBL" id="KAF2648564.1"/>
    </source>
</evidence>
<keyword evidence="1" id="KW-0677">Repeat</keyword>
<feature type="non-terminal residue" evidence="3">
    <location>
        <position position="433"/>
    </location>
</feature>
<accession>A0A6A6SQY6</accession>
<evidence type="ECO:0000256" key="1">
    <source>
        <dbReference type="ARBA" id="ARBA00022737"/>
    </source>
</evidence>